<dbReference type="SUPFAM" id="SSF48340">
    <property type="entry name" value="Interferon-induced guanylate-binding protein 1 (GBP1), C-terminal domain"/>
    <property type="match status" value="1"/>
</dbReference>
<keyword evidence="7" id="KW-0175">Coiled coil</keyword>
<dbReference type="Proteomes" id="UP000824540">
    <property type="component" value="Unassembled WGS sequence"/>
</dbReference>
<evidence type="ECO:0000313" key="10">
    <source>
        <dbReference type="Proteomes" id="UP000824540"/>
    </source>
</evidence>
<dbReference type="Pfam" id="PF02263">
    <property type="entry name" value="GBP"/>
    <property type="match status" value="1"/>
</dbReference>
<keyword evidence="10" id="KW-1185">Reference proteome</keyword>
<gene>
    <name evidence="9" type="ORF">JZ751_007472</name>
</gene>
<reference evidence="9" key="1">
    <citation type="thesis" date="2021" institute="BYU ScholarsArchive" country="Provo, UT, USA">
        <title>Applications of and Algorithms for Genome Assembly and Genomic Analyses with an Emphasis on Marine Teleosts.</title>
        <authorList>
            <person name="Pickett B.D."/>
        </authorList>
    </citation>
    <scope>NUCLEOTIDE SEQUENCE</scope>
    <source>
        <strain evidence="9">HI-2016</strain>
    </source>
</reference>
<dbReference type="GO" id="GO:0003924">
    <property type="term" value="F:GTPase activity"/>
    <property type="evidence" value="ECO:0007669"/>
    <property type="project" value="InterPro"/>
</dbReference>
<dbReference type="GO" id="GO:0045087">
    <property type="term" value="P:innate immune response"/>
    <property type="evidence" value="ECO:0007669"/>
    <property type="project" value="UniProtKB-KW"/>
</dbReference>
<evidence type="ECO:0000256" key="6">
    <source>
        <dbReference type="PROSITE-ProRule" id="PRU01052"/>
    </source>
</evidence>
<dbReference type="FunFam" id="1.20.1000.10:FF:000001">
    <property type="entry name" value="Guanylate binding protein 1"/>
    <property type="match status" value="1"/>
</dbReference>
<dbReference type="AlphaFoldDB" id="A0A8T2MXN5"/>
<dbReference type="InterPro" id="IPR036543">
    <property type="entry name" value="Guanylate-bd_C_sf"/>
</dbReference>
<dbReference type="SUPFAM" id="SSF52540">
    <property type="entry name" value="P-loop containing nucleoside triphosphate hydrolases"/>
    <property type="match status" value="1"/>
</dbReference>
<dbReference type="InterPro" id="IPR030386">
    <property type="entry name" value="G_GB1_RHD3_dom"/>
</dbReference>
<dbReference type="EMBL" id="JAFBMS010001438">
    <property type="protein sequence ID" value="KAG9329147.1"/>
    <property type="molecule type" value="Genomic_DNA"/>
</dbReference>
<keyword evidence="5" id="KW-0342">GTP-binding</keyword>
<evidence type="ECO:0000256" key="2">
    <source>
        <dbReference type="ARBA" id="ARBA00022741"/>
    </source>
</evidence>
<dbReference type="CDD" id="cd01851">
    <property type="entry name" value="GBP"/>
    <property type="match status" value="1"/>
</dbReference>
<evidence type="ECO:0000259" key="8">
    <source>
        <dbReference type="PROSITE" id="PS51715"/>
    </source>
</evidence>
<dbReference type="InterPro" id="IPR027417">
    <property type="entry name" value="P-loop_NTPase"/>
</dbReference>
<keyword evidence="2" id="KW-0547">Nucleotide-binding</keyword>
<comment type="caution">
    <text evidence="9">The sequence shown here is derived from an EMBL/GenBank/DDBJ whole genome shotgun (WGS) entry which is preliminary data.</text>
</comment>
<sequence>MSRLTVSMPEPVCLIDNDAHGNLRVVPEALDILRRIDQLVVVVGVVGLYRTGKSYLMNKLAGANKGFALGATIQSKTKGIWMWALPHPTKADHTLVLLDTEGLGDVEKGDEKNDNWIFSLAVLLSCTLVYNSKGTIDNDALQRLHYVTELTEHIKVKSTAGSEDEDESSEFMRFFPSFVWAVRDFTLMLELDGKPVSSDEYLENALKLKPGHGKQAMAYNMPRNCLRNYFPTRKCFVFDCPASAEKMKVLDDLTDGDLEPSFVRQTNAFCDYVFKNTEVKTMKGGYRVTGKMLGNLAKMYVDAISSGQIPCLDNAVQALAQIENNNAVAKALASYKEFMAGFVSLPTETQDELSDIHGQAEKDAVKIFMESCFKDEDQKFQLELMKQLEAEYTAICEKNVAESKKACQAIIRRIFKPLEERIESGCYAEAGGYLKYSENLKTFVSQYKAAEGKGIKGEETLNEYLATKESIGQAILAADKSLSEAQRREEVNKARMEALEQERKASEEQRKIMEQRILDQERSYKENMEQMLRKMEEDRKNADAEYQRVLNAKLEEQAALFKEGFDKKARLMQDEIDSLNAQKTENQNTGSRGVWNPNSMTELNTLTWVRSSCNELKHQQGEHQQRQQIAVAPFPGSVAEVAFAAEHLSRHNWAQQLQWRDRQEMQGRERGEDMQQRAQAGFKPRVYAERDTFTLCLRPSQAIIGSGQRQESAQPCHEYTGAELGCSLIAL</sequence>
<evidence type="ECO:0000256" key="4">
    <source>
        <dbReference type="ARBA" id="ARBA00022859"/>
    </source>
</evidence>
<dbReference type="InterPro" id="IPR015894">
    <property type="entry name" value="Guanylate-bd_N"/>
</dbReference>
<dbReference type="Pfam" id="PF02841">
    <property type="entry name" value="GBP_C"/>
    <property type="match status" value="1"/>
</dbReference>
<keyword evidence="1" id="KW-0399">Innate immunity</keyword>
<dbReference type="CDD" id="cd16269">
    <property type="entry name" value="GBP_C"/>
    <property type="match status" value="1"/>
</dbReference>
<evidence type="ECO:0000256" key="5">
    <source>
        <dbReference type="ARBA" id="ARBA00023134"/>
    </source>
</evidence>
<proteinExistence type="inferred from homology"/>
<evidence type="ECO:0000256" key="3">
    <source>
        <dbReference type="ARBA" id="ARBA00022801"/>
    </source>
</evidence>
<dbReference type="Gene3D" id="3.40.50.300">
    <property type="entry name" value="P-loop containing nucleotide triphosphate hydrolases"/>
    <property type="match status" value="1"/>
</dbReference>
<name>A0A8T2MXN5_9TELE</name>
<dbReference type="InterPro" id="IPR003191">
    <property type="entry name" value="Guanylate-bd/ATL_C"/>
</dbReference>
<protein>
    <recommendedName>
        <fullName evidence="8">GB1/RHD3-type G domain-containing protein</fullName>
    </recommendedName>
</protein>
<feature type="coiled-coil region" evidence="7">
    <location>
        <begin position="482"/>
        <end position="589"/>
    </location>
</feature>
<accession>A0A8T2MXN5</accession>
<evidence type="ECO:0000313" key="9">
    <source>
        <dbReference type="EMBL" id="KAG9329147.1"/>
    </source>
</evidence>
<dbReference type="PANTHER" id="PTHR10751">
    <property type="entry name" value="GUANYLATE BINDING PROTEIN"/>
    <property type="match status" value="1"/>
</dbReference>
<keyword evidence="4" id="KW-0391">Immunity</keyword>
<feature type="domain" description="GB1/RHD3-type G" evidence="8">
    <location>
        <begin position="37"/>
        <end position="278"/>
    </location>
</feature>
<dbReference type="OrthoDB" id="2135133at2759"/>
<keyword evidence="3" id="KW-0378">Hydrolase</keyword>
<dbReference type="InterPro" id="IPR037684">
    <property type="entry name" value="GBP_C"/>
</dbReference>
<dbReference type="GO" id="GO:0005525">
    <property type="term" value="F:GTP binding"/>
    <property type="evidence" value="ECO:0007669"/>
    <property type="project" value="UniProtKB-KW"/>
</dbReference>
<organism evidence="9 10">
    <name type="scientific">Albula glossodonta</name>
    <name type="common">roundjaw bonefish</name>
    <dbReference type="NCBI Taxonomy" id="121402"/>
    <lineage>
        <taxon>Eukaryota</taxon>
        <taxon>Metazoa</taxon>
        <taxon>Chordata</taxon>
        <taxon>Craniata</taxon>
        <taxon>Vertebrata</taxon>
        <taxon>Euteleostomi</taxon>
        <taxon>Actinopterygii</taxon>
        <taxon>Neopterygii</taxon>
        <taxon>Teleostei</taxon>
        <taxon>Albuliformes</taxon>
        <taxon>Albulidae</taxon>
        <taxon>Albula</taxon>
    </lineage>
</organism>
<comment type="similarity">
    <text evidence="6">Belongs to the TRAFAC class dynamin-like GTPase superfamily. GB1/RHD3 GTPase family.</text>
</comment>
<dbReference type="PROSITE" id="PS51715">
    <property type="entry name" value="G_GB1_RHD3"/>
    <property type="match status" value="1"/>
</dbReference>
<dbReference type="FunFam" id="3.40.50.300:FF:002830">
    <property type="entry name" value="Guanylate-binding protein 2"/>
    <property type="match status" value="1"/>
</dbReference>
<evidence type="ECO:0000256" key="7">
    <source>
        <dbReference type="SAM" id="Coils"/>
    </source>
</evidence>
<dbReference type="Gene3D" id="1.20.1000.10">
    <property type="entry name" value="Guanylate-binding protein, C-terminal domain"/>
    <property type="match status" value="1"/>
</dbReference>
<evidence type="ECO:0000256" key="1">
    <source>
        <dbReference type="ARBA" id="ARBA00022588"/>
    </source>
</evidence>